<dbReference type="PANTHER" id="PTHR43756">
    <property type="entry name" value="CHOLINE MONOOXYGENASE, CHLOROPLASTIC"/>
    <property type="match status" value="1"/>
</dbReference>
<comment type="similarity">
    <text evidence="1">Belongs to the bacterial ring-hydroxylating dioxygenase alpha subunit family.</text>
</comment>
<evidence type="ECO:0000256" key="10">
    <source>
        <dbReference type="SAM" id="MobiDB-lite"/>
    </source>
</evidence>
<organism evidence="12 13">
    <name type="scientific">Rhodococcus hoagii</name>
    <name type="common">Corynebacterium equii</name>
    <dbReference type="NCBI Taxonomy" id="43767"/>
    <lineage>
        <taxon>Bacteria</taxon>
        <taxon>Bacillati</taxon>
        <taxon>Actinomycetota</taxon>
        <taxon>Actinomycetes</taxon>
        <taxon>Mycobacteriales</taxon>
        <taxon>Nocardiaceae</taxon>
        <taxon>Prescottella</taxon>
    </lineage>
</organism>
<proteinExistence type="inferred from homology"/>
<dbReference type="Pfam" id="PF00355">
    <property type="entry name" value="Rieske"/>
    <property type="match status" value="1"/>
</dbReference>
<dbReference type="GO" id="GO:0004497">
    <property type="term" value="F:monooxygenase activity"/>
    <property type="evidence" value="ECO:0007669"/>
    <property type="project" value="UniProtKB-ARBA"/>
</dbReference>
<evidence type="ECO:0000256" key="5">
    <source>
        <dbReference type="ARBA" id="ARBA00022964"/>
    </source>
</evidence>
<dbReference type="CDD" id="cd08881">
    <property type="entry name" value="RHO_alpha_C_NDO-like"/>
    <property type="match status" value="1"/>
</dbReference>
<dbReference type="GO" id="GO:0005506">
    <property type="term" value="F:iron ion binding"/>
    <property type="evidence" value="ECO:0007669"/>
    <property type="project" value="InterPro"/>
</dbReference>
<keyword evidence="6" id="KW-0560">Oxidoreductase</keyword>
<keyword evidence="2" id="KW-0001">2Fe-2S</keyword>
<dbReference type="GO" id="GO:0051537">
    <property type="term" value="F:2 iron, 2 sulfur cluster binding"/>
    <property type="evidence" value="ECO:0007669"/>
    <property type="project" value="UniProtKB-KW"/>
</dbReference>
<accession>A0AAP2APH2</accession>
<dbReference type="PANTHER" id="PTHR43756:SF1">
    <property type="entry name" value="3-PHENYLPROPIONATE_CINNAMIC ACID DIOXYGENASE SUBUNIT ALPHA"/>
    <property type="match status" value="1"/>
</dbReference>
<keyword evidence="8" id="KW-0411">Iron-sulfur</keyword>
<dbReference type="InterPro" id="IPR001663">
    <property type="entry name" value="Rng_hydr_dOase-A"/>
</dbReference>
<dbReference type="EMBL" id="WUXD01000048">
    <property type="protein sequence ID" value="MBM4628630.1"/>
    <property type="molecule type" value="Genomic_DNA"/>
</dbReference>
<dbReference type="SUPFAM" id="SSF55961">
    <property type="entry name" value="Bet v1-like"/>
    <property type="match status" value="1"/>
</dbReference>
<evidence type="ECO:0000256" key="6">
    <source>
        <dbReference type="ARBA" id="ARBA00023002"/>
    </source>
</evidence>
<protein>
    <submittedName>
        <fullName evidence="12">Rieske 2Fe-2S domain-containing protein</fullName>
    </submittedName>
</protein>
<gene>
    <name evidence="12" type="ORF">GS453_18020</name>
</gene>
<dbReference type="InterPro" id="IPR036922">
    <property type="entry name" value="Rieske_2Fe-2S_sf"/>
</dbReference>
<evidence type="ECO:0000256" key="8">
    <source>
        <dbReference type="ARBA" id="ARBA00023014"/>
    </source>
</evidence>
<keyword evidence="7" id="KW-0408">Iron</keyword>
<evidence type="ECO:0000313" key="13">
    <source>
        <dbReference type="Proteomes" id="UP000738270"/>
    </source>
</evidence>
<reference evidence="12" key="1">
    <citation type="submission" date="2019-11" db="EMBL/GenBank/DDBJ databases">
        <title>Spread of Macrolides and rifampicin resistant Rhodococcus equi in clinical isolates in the USA.</title>
        <authorList>
            <person name="Alvarez-Narvaez S."/>
            <person name="Huber L."/>
            <person name="Cohen N.D."/>
            <person name="Slovis N."/>
            <person name="Greiter M."/>
            <person name="Giguere S."/>
            <person name="Hart K."/>
        </authorList>
    </citation>
    <scope>NUCLEOTIDE SEQUENCE</scope>
    <source>
        <strain evidence="12">Lh_38</strain>
    </source>
</reference>
<dbReference type="Proteomes" id="UP000738270">
    <property type="component" value="Unassembled WGS sequence"/>
</dbReference>
<dbReference type="InterPro" id="IPR043266">
    <property type="entry name" value="RHO_NdoB-like_C"/>
</dbReference>
<dbReference type="Gene3D" id="2.102.10.10">
    <property type="entry name" value="Rieske [2Fe-2S] iron-sulphur domain"/>
    <property type="match status" value="1"/>
</dbReference>
<evidence type="ECO:0000256" key="9">
    <source>
        <dbReference type="ARBA" id="ARBA00023027"/>
    </source>
</evidence>
<dbReference type="Gene3D" id="3.90.380.10">
    <property type="entry name" value="Naphthalene 1,2-dioxygenase Alpha Subunit, Chain A, domain 1"/>
    <property type="match status" value="1"/>
</dbReference>
<dbReference type="GO" id="GO:0051213">
    <property type="term" value="F:dioxygenase activity"/>
    <property type="evidence" value="ECO:0007669"/>
    <property type="project" value="UniProtKB-KW"/>
</dbReference>
<feature type="compositionally biased region" description="Basic residues" evidence="10">
    <location>
        <begin position="456"/>
        <end position="476"/>
    </location>
</feature>
<evidence type="ECO:0000313" key="12">
    <source>
        <dbReference type="EMBL" id="MBM4628630.1"/>
    </source>
</evidence>
<evidence type="ECO:0000256" key="4">
    <source>
        <dbReference type="ARBA" id="ARBA00022797"/>
    </source>
</evidence>
<evidence type="ECO:0000256" key="3">
    <source>
        <dbReference type="ARBA" id="ARBA00022723"/>
    </source>
</evidence>
<keyword evidence="5" id="KW-0223">Dioxygenase</keyword>
<evidence type="ECO:0000256" key="2">
    <source>
        <dbReference type="ARBA" id="ARBA00022714"/>
    </source>
</evidence>
<dbReference type="InterPro" id="IPR015879">
    <property type="entry name" value="Ring_hydroxy_dOase_asu_C_dom"/>
</dbReference>
<sequence>MCTSDGGSPTSGSIQRPAALTKFVDVSTMVDTDNGFVDRAVFTDQSIYQQELRRIFAPSWLFLGHTSQISKPGEFLTTYMGEDPVIVSMGKDRKIRAFLNSCRHRGARVCRADFGATKNFTCTYHGWSFDTAGKLVSVPNEAGYPESFDKKDWGLVEVAQLDTYHGLIFATWNPAAPPLKEALGGMTYYMDAMLDRDPEGTVAVGGIHKWVLDGNWKLAAEQFATDWYHVNMSHASALMVLSPTGRGPKSEIVNTPGRQFSDPLGHGAGFPTHPRSRFDAQPVHEYYDYDALRERLGDERVEGPMTTGHATVFPNFSYLPVNGSIRVWHPKGPDKMEVWAWTIVDKSMPEDVREAQRLYNLRTFGPSGIFEQDDGENWSECQSIAGGFMTNSVPLNYQMGLGSEREDGVYPGKTSELYSDAAGRGFYRRWAELMNTRHGTKRARSERDHQQDQGRRGRRHRGRRGAGRRRRADRHG</sequence>
<feature type="domain" description="Rieske" evidence="11">
    <location>
        <begin position="60"/>
        <end position="158"/>
    </location>
</feature>
<feature type="region of interest" description="Disordered" evidence="10">
    <location>
        <begin position="437"/>
        <end position="476"/>
    </location>
</feature>
<evidence type="ECO:0000259" key="11">
    <source>
        <dbReference type="PROSITE" id="PS51296"/>
    </source>
</evidence>
<dbReference type="PROSITE" id="PS00570">
    <property type="entry name" value="RING_HYDROXYL_ALPHA"/>
    <property type="match status" value="1"/>
</dbReference>
<dbReference type="InterPro" id="IPR017941">
    <property type="entry name" value="Rieske_2Fe-2S"/>
</dbReference>
<dbReference type="PROSITE" id="PS51296">
    <property type="entry name" value="RIESKE"/>
    <property type="match status" value="1"/>
</dbReference>
<name>A0AAP2APH2_RHOHA</name>
<dbReference type="GO" id="GO:0016705">
    <property type="term" value="F:oxidoreductase activity, acting on paired donors, with incorporation or reduction of molecular oxygen"/>
    <property type="evidence" value="ECO:0007669"/>
    <property type="project" value="UniProtKB-ARBA"/>
</dbReference>
<comment type="caution">
    <text evidence="12">The sequence shown here is derived from an EMBL/GenBank/DDBJ whole genome shotgun (WGS) entry which is preliminary data.</text>
</comment>
<keyword evidence="4" id="KW-0058">Aromatic hydrocarbons catabolism</keyword>
<dbReference type="InterPro" id="IPR015881">
    <property type="entry name" value="ARHD_Rieske_2Fe_2S"/>
</dbReference>
<feature type="compositionally biased region" description="Basic and acidic residues" evidence="10">
    <location>
        <begin position="443"/>
        <end position="455"/>
    </location>
</feature>
<keyword evidence="3" id="KW-0479">Metal-binding</keyword>
<dbReference type="Pfam" id="PF00848">
    <property type="entry name" value="Ring_hydroxyl_A"/>
    <property type="match status" value="1"/>
</dbReference>
<evidence type="ECO:0000256" key="1">
    <source>
        <dbReference type="ARBA" id="ARBA00008751"/>
    </source>
</evidence>
<dbReference type="PRINTS" id="PR00090">
    <property type="entry name" value="RNGDIOXGNASE"/>
</dbReference>
<keyword evidence="9" id="KW-0520">NAD</keyword>
<evidence type="ECO:0000256" key="7">
    <source>
        <dbReference type="ARBA" id="ARBA00023004"/>
    </source>
</evidence>
<dbReference type="SUPFAM" id="SSF50022">
    <property type="entry name" value="ISP domain"/>
    <property type="match status" value="1"/>
</dbReference>
<dbReference type="AlphaFoldDB" id="A0AAP2APH2"/>